<reference evidence="1" key="1">
    <citation type="journal article" date="2023" name="Plant J.">
        <title>Genome sequences and population genomics provide insights into the demographic history, inbreeding, and mutation load of two 'living fossil' tree species of Dipteronia.</title>
        <authorList>
            <person name="Feng Y."/>
            <person name="Comes H.P."/>
            <person name="Chen J."/>
            <person name="Zhu S."/>
            <person name="Lu R."/>
            <person name="Zhang X."/>
            <person name="Li P."/>
            <person name="Qiu J."/>
            <person name="Olsen K.M."/>
            <person name="Qiu Y."/>
        </authorList>
    </citation>
    <scope>NUCLEOTIDE SEQUENCE</scope>
    <source>
        <strain evidence="1">NBL</strain>
    </source>
</reference>
<accession>A0AAE0EA72</accession>
<gene>
    <name evidence="1" type="ORF">Dsin_014644</name>
</gene>
<evidence type="ECO:0000313" key="1">
    <source>
        <dbReference type="EMBL" id="KAK3220674.1"/>
    </source>
</evidence>
<dbReference type="EMBL" id="JANJYJ010000004">
    <property type="protein sequence ID" value="KAK3220674.1"/>
    <property type="molecule type" value="Genomic_DNA"/>
</dbReference>
<proteinExistence type="predicted"/>
<sequence length="92" mass="10017">MVCQRNTDYCQETTRVSLLLDSEYVLLKTGEIGTESSSSTGPVPTELSTIEADNYVNLLGRRQNWVDTELDMVLSTLTSSTSHGSIQIGSAT</sequence>
<dbReference type="Proteomes" id="UP001281410">
    <property type="component" value="Unassembled WGS sequence"/>
</dbReference>
<comment type="caution">
    <text evidence="1">The sequence shown here is derived from an EMBL/GenBank/DDBJ whole genome shotgun (WGS) entry which is preliminary data.</text>
</comment>
<dbReference type="AlphaFoldDB" id="A0AAE0EA72"/>
<keyword evidence="2" id="KW-1185">Reference proteome</keyword>
<name>A0AAE0EA72_9ROSI</name>
<evidence type="ECO:0000313" key="2">
    <source>
        <dbReference type="Proteomes" id="UP001281410"/>
    </source>
</evidence>
<organism evidence="1 2">
    <name type="scientific">Dipteronia sinensis</name>
    <dbReference type="NCBI Taxonomy" id="43782"/>
    <lineage>
        <taxon>Eukaryota</taxon>
        <taxon>Viridiplantae</taxon>
        <taxon>Streptophyta</taxon>
        <taxon>Embryophyta</taxon>
        <taxon>Tracheophyta</taxon>
        <taxon>Spermatophyta</taxon>
        <taxon>Magnoliopsida</taxon>
        <taxon>eudicotyledons</taxon>
        <taxon>Gunneridae</taxon>
        <taxon>Pentapetalae</taxon>
        <taxon>rosids</taxon>
        <taxon>malvids</taxon>
        <taxon>Sapindales</taxon>
        <taxon>Sapindaceae</taxon>
        <taxon>Hippocastanoideae</taxon>
        <taxon>Acereae</taxon>
        <taxon>Dipteronia</taxon>
    </lineage>
</organism>
<protein>
    <submittedName>
        <fullName evidence="1">Uncharacterized protein</fullName>
    </submittedName>
</protein>